<evidence type="ECO:0000256" key="6">
    <source>
        <dbReference type="RuleBase" id="RU003910"/>
    </source>
</evidence>
<keyword evidence="3 6" id="KW-0689">Ribosomal protein</keyword>
<dbReference type="GO" id="GO:0070181">
    <property type="term" value="F:small ribosomal subunit rRNA binding"/>
    <property type="evidence" value="ECO:0007669"/>
    <property type="project" value="TreeGrafter"/>
</dbReference>
<accession>A0AAV7EXX7</accession>
<dbReference type="Proteomes" id="UP000825729">
    <property type="component" value="Unassembled WGS sequence"/>
</dbReference>
<keyword evidence="9" id="KW-1185">Reference proteome</keyword>
<keyword evidence="2" id="KW-0694">RNA-binding</keyword>
<keyword evidence="4 6" id="KW-0687">Ribonucleoprotein</keyword>
<keyword evidence="1" id="KW-0699">rRNA-binding</keyword>
<feature type="compositionally biased region" description="Acidic residues" evidence="7">
    <location>
        <begin position="274"/>
        <end position="285"/>
    </location>
</feature>
<name>A0AAV7EXX7_ARIFI</name>
<dbReference type="PANTHER" id="PTHR13479:SF65">
    <property type="entry name" value="F10K1.8 PROTEIN"/>
    <property type="match status" value="1"/>
</dbReference>
<evidence type="ECO:0000256" key="3">
    <source>
        <dbReference type="ARBA" id="ARBA00022980"/>
    </source>
</evidence>
<dbReference type="GO" id="GO:0003735">
    <property type="term" value="F:structural constituent of ribosome"/>
    <property type="evidence" value="ECO:0007669"/>
    <property type="project" value="InterPro"/>
</dbReference>
<organism evidence="8 9">
    <name type="scientific">Aristolochia fimbriata</name>
    <name type="common">White veined hardy Dutchman's pipe vine</name>
    <dbReference type="NCBI Taxonomy" id="158543"/>
    <lineage>
        <taxon>Eukaryota</taxon>
        <taxon>Viridiplantae</taxon>
        <taxon>Streptophyta</taxon>
        <taxon>Embryophyta</taxon>
        <taxon>Tracheophyta</taxon>
        <taxon>Spermatophyta</taxon>
        <taxon>Magnoliopsida</taxon>
        <taxon>Magnoliidae</taxon>
        <taxon>Piperales</taxon>
        <taxon>Aristolochiaceae</taxon>
        <taxon>Aristolochia</taxon>
    </lineage>
</organism>
<dbReference type="InterPro" id="IPR036870">
    <property type="entry name" value="Ribosomal_bS18_sf"/>
</dbReference>
<dbReference type="GO" id="GO:0006412">
    <property type="term" value="P:translation"/>
    <property type="evidence" value="ECO:0007669"/>
    <property type="project" value="InterPro"/>
</dbReference>
<dbReference type="PANTHER" id="PTHR13479">
    <property type="entry name" value="30S RIBOSOMAL PROTEIN S18"/>
    <property type="match status" value="1"/>
</dbReference>
<evidence type="ECO:0000313" key="8">
    <source>
        <dbReference type="EMBL" id="KAG9453349.1"/>
    </source>
</evidence>
<dbReference type="GO" id="GO:0005763">
    <property type="term" value="C:mitochondrial small ribosomal subunit"/>
    <property type="evidence" value="ECO:0007669"/>
    <property type="project" value="TreeGrafter"/>
</dbReference>
<comment type="similarity">
    <text evidence="6">Belongs to the bacterial ribosomal protein bS18 family.</text>
</comment>
<protein>
    <recommendedName>
        <fullName evidence="5">Small ribosomal subunit protein bS18c</fullName>
    </recommendedName>
</protein>
<reference evidence="8 9" key="1">
    <citation type="submission" date="2021-07" db="EMBL/GenBank/DDBJ databases">
        <title>The Aristolochia fimbriata genome: insights into angiosperm evolution, floral development and chemical biosynthesis.</title>
        <authorList>
            <person name="Jiao Y."/>
        </authorList>
    </citation>
    <scope>NUCLEOTIDE SEQUENCE [LARGE SCALE GENOMIC DNA]</scope>
    <source>
        <strain evidence="8">IBCAS-2021</strain>
        <tissue evidence="8">Leaf</tissue>
    </source>
</reference>
<dbReference type="Pfam" id="PF01084">
    <property type="entry name" value="Ribosomal_S18"/>
    <property type="match status" value="1"/>
</dbReference>
<dbReference type="NCBIfam" id="TIGR00165">
    <property type="entry name" value="S18"/>
    <property type="match status" value="1"/>
</dbReference>
<dbReference type="Gene3D" id="4.10.640.10">
    <property type="entry name" value="Ribosomal protein S18"/>
    <property type="match status" value="1"/>
</dbReference>
<evidence type="ECO:0000256" key="7">
    <source>
        <dbReference type="SAM" id="MobiDB-lite"/>
    </source>
</evidence>
<evidence type="ECO:0000256" key="4">
    <source>
        <dbReference type="ARBA" id="ARBA00023274"/>
    </source>
</evidence>
<dbReference type="EMBL" id="JAINDJ010000003">
    <property type="protein sequence ID" value="KAG9453349.1"/>
    <property type="molecule type" value="Genomic_DNA"/>
</dbReference>
<proteinExistence type="inferred from homology"/>
<dbReference type="AlphaFoldDB" id="A0AAV7EXX7"/>
<gene>
    <name evidence="8" type="ORF">H6P81_006253</name>
</gene>
<evidence type="ECO:0000256" key="2">
    <source>
        <dbReference type="ARBA" id="ARBA00022884"/>
    </source>
</evidence>
<evidence type="ECO:0000313" key="9">
    <source>
        <dbReference type="Proteomes" id="UP000825729"/>
    </source>
</evidence>
<sequence>MKLLSRTLMSLDVQLPRIRQALTVRHFLADRGSAGDSDDKRSGGSVEPMDDFESRIFGGTSGNTPSTESFFQKLDSIQKATGKSAGGLFGMGNNNSHQFDRGFFESFDSLSDGMDGKLKKAATYFAYSNEIEKEDYMFRPDVSFPSDREMPGLKYSLKDLDLTKPGVPKTINRRREFQTTTEEALRRADFRNVRYLANFITAAGIIKKRKMTGISAKAQRKIAREIKTARAFGLMPFTTMGQWPFRFGVSMEDDDDRRRPVYYNRPVPETTAEAADEEEDPFLQA</sequence>
<comment type="caution">
    <text evidence="8">The sequence shown here is derived from an EMBL/GenBank/DDBJ whole genome shotgun (WGS) entry which is preliminary data.</text>
</comment>
<dbReference type="SUPFAM" id="SSF46911">
    <property type="entry name" value="Ribosomal protein S18"/>
    <property type="match status" value="1"/>
</dbReference>
<feature type="region of interest" description="Disordered" evidence="7">
    <location>
        <begin position="256"/>
        <end position="285"/>
    </location>
</feature>
<dbReference type="InterPro" id="IPR001648">
    <property type="entry name" value="Ribosomal_bS18"/>
</dbReference>
<dbReference type="PRINTS" id="PR00974">
    <property type="entry name" value="RIBOSOMALS18"/>
</dbReference>
<evidence type="ECO:0000256" key="1">
    <source>
        <dbReference type="ARBA" id="ARBA00022730"/>
    </source>
</evidence>
<evidence type="ECO:0000256" key="5">
    <source>
        <dbReference type="ARBA" id="ARBA00035266"/>
    </source>
</evidence>
<dbReference type="HAMAP" id="MF_00270">
    <property type="entry name" value="Ribosomal_bS18"/>
    <property type="match status" value="1"/>
</dbReference>
<feature type="region of interest" description="Disordered" evidence="7">
    <location>
        <begin position="32"/>
        <end position="64"/>
    </location>
</feature>